<dbReference type="InterPro" id="IPR027619">
    <property type="entry name" value="C-S_lyase_PatB-like"/>
</dbReference>
<evidence type="ECO:0000313" key="9">
    <source>
        <dbReference type="Proteomes" id="UP000236416"/>
    </source>
</evidence>
<evidence type="ECO:0000256" key="1">
    <source>
        <dbReference type="ARBA" id="ARBA00001933"/>
    </source>
</evidence>
<dbReference type="Gene3D" id="3.90.1150.10">
    <property type="entry name" value="Aspartate Aminotransferase, domain 1"/>
    <property type="match status" value="1"/>
</dbReference>
<dbReference type="InterPro" id="IPR051798">
    <property type="entry name" value="Class-II_PLP-Dep_Aminotrans"/>
</dbReference>
<accession>A0A2K4MQX4</accession>
<evidence type="ECO:0000313" key="8">
    <source>
        <dbReference type="EMBL" id="POA99402.1"/>
    </source>
</evidence>
<reference evidence="8 9" key="1">
    <citation type="submission" date="2018-01" db="EMBL/GenBank/DDBJ databases">
        <title>Genomic Sequence of Chromobacterium MWU13-2610 from wild cranberry bogs within the Cape Cod National Seashore.</title>
        <authorList>
            <person name="O'Hara-Hanley K."/>
            <person name="Soby S."/>
            <person name="Harrison A."/>
        </authorList>
    </citation>
    <scope>NUCLEOTIDE SEQUENCE [LARGE SCALE GENOMIC DNA]</scope>
    <source>
        <strain evidence="8 9">MWU13-2610</strain>
    </source>
</reference>
<dbReference type="EC" id="4.4.1.13" evidence="2"/>
<dbReference type="GO" id="GO:0030170">
    <property type="term" value="F:pyridoxal phosphate binding"/>
    <property type="evidence" value="ECO:0007669"/>
    <property type="project" value="InterPro"/>
</dbReference>
<dbReference type="GO" id="GO:0047804">
    <property type="term" value="F:cysteine-S-conjugate beta-lyase activity"/>
    <property type="evidence" value="ECO:0007669"/>
    <property type="project" value="UniProtKB-EC"/>
</dbReference>
<gene>
    <name evidence="8" type="ORF">C2134_06440</name>
</gene>
<proteinExistence type="inferred from homology"/>
<keyword evidence="8" id="KW-0808">Transferase</keyword>
<evidence type="ECO:0000256" key="4">
    <source>
        <dbReference type="ARBA" id="ARBA00022898"/>
    </source>
</evidence>
<dbReference type="CDD" id="cd00609">
    <property type="entry name" value="AAT_like"/>
    <property type="match status" value="1"/>
</dbReference>
<keyword evidence="9" id="KW-1185">Reference proteome</keyword>
<dbReference type="AlphaFoldDB" id="A0A2K4MQX4"/>
<evidence type="ECO:0000256" key="3">
    <source>
        <dbReference type="ARBA" id="ARBA00021531"/>
    </source>
</evidence>
<comment type="cofactor">
    <cofactor evidence="1">
        <name>pyridoxal 5'-phosphate</name>
        <dbReference type="ChEBI" id="CHEBI:597326"/>
    </cofactor>
</comment>
<evidence type="ECO:0000259" key="7">
    <source>
        <dbReference type="Pfam" id="PF00155"/>
    </source>
</evidence>
<dbReference type="InterPro" id="IPR004839">
    <property type="entry name" value="Aminotransferase_I/II_large"/>
</dbReference>
<dbReference type="PANTHER" id="PTHR43525:SF1">
    <property type="entry name" value="PROTEIN MALY"/>
    <property type="match status" value="1"/>
</dbReference>
<dbReference type="Proteomes" id="UP000236416">
    <property type="component" value="Unassembled WGS sequence"/>
</dbReference>
<name>A0A2K4MQX4_9NEIS</name>
<keyword evidence="4" id="KW-0663">Pyridoxal phosphate</keyword>
<organism evidence="8 9">
    <name type="scientific">Chromobacterium sinusclupearum</name>
    <dbReference type="NCBI Taxonomy" id="2077146"/>
    <lineage>
        <taxon>Bacteria</taxon>
        <taxon>Pseudomonadati</taxon>
        <taxon>Pseudomonadota</taxon>
        <taxon>Betaproteobacteria</taxon>
        <taxon>Neisseriales</taxon>
        <taxon>Chromobacteriaceae</taxon>
        <taxon>Chromobacterium</taxon>
    </lineage>
</organism>
<protein>
    <recommendedName>
        <fullName evidence="3">Putative 8-amino-7-oxononanoate synthase</fullName>
        <ecNumber evidence="2">4.4.1.13</ecNumber>
    </recommendedName>
</protein>
<dbReference type="Gene3D" id="3.40.640.10">
    <property type="entry name" value="Type I PLP-dependent aspartate aminotransferase-like (Major domain)"/>
    <property type="match status" value="1"/>
</dbReference>
<dbReference type="NCBIfam" id="TIGR04350">
    <property type="entry name" value="C_S_lyase_PatB"/>
    <property type="match status" value="1"/>
</dbReference>
<evidence type="ECO:0000256" key="2">
    <source>
        <dbReference type="ARBA" id="ARBA00012224"/>
    </source>
</evidence>
<dbReference type="Pfam" id="PF00155">
    <property type="entry name" value="Aminotran_1_2"/>
    <property type="match status" value="1"/>
</dbReference>
<evidence type="ECO:0000256" key="5">
    <source>
        <dbReference type="ARBA" id="ARBA00023239"/>
    </source>
</evidence>
<keyword evidence="5" id="KW-0456">Lyase</keyword>
<dbReference type="InterPro" id="IPR015422">
    <property type="entry name" value="PyrdxlP-dep_Trfase_small"/>
</dbReference>
<dbReference type="SUPFAM" id="SSF53383">
    <property type="entry name" value="PLP-dependent transferases"/>
    <property type="match status" value="1"/>
</dbReference>
<dbReference type="GO" id="GO:0008483">
    <property type="term" value="F:transaminase activity"/>
    <property type="evidence" value="ECO:0007669"/>
    <property type="project" value="UniProtKB-KW"/>
</dbReference>
<keyword evidence="8" id="KW-0032">Aminotransferase</keyword>
<sequence>MDFDHLIDRRGTASEKWDKYAGRDILPMWVADMDFAAAPAILRALHQRIDHGVFGYTHVPASLVEAAQAHLMAHYGWAIQPEWLVWLPGLVPALSVSCRAVGAPGDAVLTTTPIYPPFLRVPSEASRALSAVPLIIGDGRWQWDWPAMERAAPGAKLLLLSHPHNPTGRCWDEDELKTLIALAKRHELIICSDEIHCDLILAPRRHRPLAAVDPDFAARTITLMSPSKTWNLAGLGCAFAVIPDRTLRSRFRREMSHLVPPVGALAYVAAEAAYRDGESWRQALLDTLRRNLDRLTQVFADSRLPLIPPEATYLAWFDARAVHPDNPLPEFERLGVGLSDGRDFGSPGWLRLNFGCPPALLEEALRRIMPLL</sequence>
<comment type="caution">
    <text evidence="8">The sequence shown here is derived from an EMBL/GenBank/DDBJ whole genome shotgun (WGS) entry which is preliminary data.</text>
</comment>
<dbReference type="EMBL" id="PPTF01000020">
    <property type="protein sequence ID" value="POA99402.1"/>
    <property type="molecule type" value="Genomic_DNA"/>
</dbReference>
<evidence type="ECO:0000256" key="6">
    <source>
        <dbReference type="ARBA" id="ARBA00037974"/>
    </source>
</evidence>
<feature type="domain" description="Aminotransferase class I/classII large" evidence="7">
    <location>
        <begin position="32"/>
        <end position="368"/>
    </location>
</feature>
<dbReference type="PANTHER" id="PTHR43525">
    <property type="entry name" value="PROTEIN MALY"/>
    <property type="match status" value="1"/>
</dbReference>
<comment type="similarity">
    <text evidence="6">Belongs to the class-II pyridoxal-phosphate-dependent aminotransferase family. MalY/PatB cystathionine beta-lyase subfamily.</text>
</comment>
<dbReference type="InterPro" id="IPR015424">
    <property type="entry name" value="PyrdxlP-dep_Trfase"/>
</dbReference>
<dbReference type="RefSeq" id="WP_103318508.1">
    <property type="nucleotide sequence ID" value="NZ_PPTF01000020.1"/>
</dbReference>
<dbReference type="InterPro" id="IPR015421">
    <property type="entry name" value="PyrdxlP-dep_Trfase_major"/>
</dbReference>